<dbReference type="PROSITE" id="PS50294">
    <property type="entry name" value="WD_REPEATS_REGION"/>
    <property type="match status" value="4"/>
</dbReference>
<dbReference type="PANTHER" id="PTHR19854">
    <property type="entry name" value="TRANSDUCIN BETA-LIKE 3"/>
    <property type="match status" value="1"/>
</dbReference>
<name>A0AAN4Y847_ASPOZ</name>
<dbReference type="Proteomes" id="UP001165205">
    <property type="component" value="Unassembled WGS sequence"/>
</dbReference>
<feature type="repeat" description="WD" evidence="6">
    <location>
        <begin position="663"/>
        <end position="686"/>
    </location>
</feature>
<dbReference type="PROSITE" id="PS00678">
    <property type="entry name" value="WD_REPEATS_1"/>
    <property type="match status" value="2"/>
</dbReference>
<comment type="caution">
    <text evidence="10">The sequence shown here is derived from an EMBL/GenBank/DDBJ whole genome shotgun (WGS) entry which is preliminary data.</text>
</comment>
<reference evidence="10" key="1">
    <citation type="submission" date="2023-04" db="EMBL/GenBank/DDBJ databases">
        <title>Aspergillus oryzae NBRC 4228.</title>
        <authorList>
            <person name="Ichikawa N."/>
            <person name="Sato H."/>
            <person name="Tonouchi N."/>
        </authorList>
    </citation>
    <scope>NUCLEOTIDE SEQUENCE</scope>
    <source>
        <strain evidence="10">NBRC 4228</strain>
    </source>
</reference>
<keyword evidence="8" id="KW-1133">Transmembrane helix</keyword>
<dbReference type="CDD" id="cd00200">
    <property type="entry name" value="WD40"/>
    <property type="match status" value="1"/>
</dbReference>
<evidence type="ECO:0000256" key="6">
    <source>
        <dbReference type="PROSITE-ProRule" id="PRU00221"/>
    </source>
</evidence>
<keyword evidence="3" id="KW-0677">Repeat</keyword>
<feature type="region of interest" description="Disordered" evidence="7">
    <location>
        <begin position="706"/>
        <end position="730"/>
    </location>
</feature>
<feature type="repeat" description="WD" evidence="6">
    <location>
        <begin position="474"/>
        <end position="515"/>
    </location>
</feature>
<evidence type="ECO:0000256" key="2">
    <source>
        <dbReference type="ARBA" id="ARBA00022574"/>
    </source>
</evidence>
<dbReference type="GO" id="GO:0034511">
    <property type="term" value="F:U3 snoRNA binding"/>
    <property type="evidence" value="ECO:0007669"/>
    <property type="project" value="TreeGrafter"/>
</dbReference>
<dbReference type="PRINTS" id="PR00320">
    <property type="entry name" value="GPROTEINBRPT"/>
</dbReference>
<dbReference type="InterPro" id="IPR001680">
    <property type="entry name" value="WD40_rpt"/>
</dbReference>
<feature type="repeat" description="WD" evidence="6">
    <location>
        <begin position="589"/>
        <end position="630"/>
    </location>
</feature>
<feature type="repeat" description="WD" evidence="6">
    <location>
        <begin position="255"/>
        <end position="277"/>
    </location>
</feature>
<dbReference type="InterPro" id="IPR036322">
    <property type="entry name" value="WD40_repeat_dom_sf"/>
</dbReference>
<dbReference type="InterPro" id="IPR013934">
    <property type="entry name" value="Utp13_C"/>
</dbReference>
<dbReference type="PROSITE" id="PS50082">
    <property type="entry name" value="WD_REPEATS_2"/>
    <property type="match status" value="6"/>
</dbReference>
<comment type="function">
    <text evidence="5">Component of the ASTRA complex involved in chromatin remodeling.</text>
</comment>
<feature type="region of interest" description="Disordered" evidence="7">
    <location>
        <begin position="866"/>
        <end position="885"/>
    </location>
</feature>
<keyword evidence="4" id="KW-0539">Nucleus</keyword>
<evidence type="ECO:0000256" key="3">
    <source>
        <dbReference type="ARBA" id="ARBA00022737"/>
    </source>
</evidence>
<evidence type="ECO:0000256" key="4">
    <source>
        <dbReference type="ARBA" id="ARBA00023242"/>
    </source>
</evidence>
<dbReference type="GO" id="GO:0000480">
    <property type="term" value="P:endonucleolytic cleavage in 5'-ETS of tricistronic rRNA transcript (SSU-rRNA, 5.8S rRNA, LSU-rRNA)"/>
    <property type="evidence" value="ECO:0007669"/>
    <property type="project" value="TreeGrafter"/>
</dbReference>
<evidence type="ECO:0000256" key="5">
    <source>
        <dbReference type="ARBA" id="ARBA00037338"/>
    </source>
</evidence>
<dbReference type="GO" id="GO:0030686">
    <property type="term" value="C:90S preribosome"/>
    <property type="evidence" value="ECO:0007669"/>
    <property type="project" value="TreeGrafter"/>
</dbReference>
<feature type="region of interest" description="Disordered" evidence="7">
    <location>
        <begin position="219"/>
        <end position="242"/>
    </location>
</feature>
<gene>
    <name evidence="10" type="ORF">Aory04_000112600</name>
</gene>
<feature type="transmembrane region" description="Helical" evidence="8">
    <location>
        <begin position="86"/>
        <end position="103"/>
    </location>
</feature>
<protein>
    <submittedName>
        <fullName evidence="10">Unnamed protein product</fullName>
    </submittedName>
</protein>
<feature type="repeat" description="WD" evidence="6">
    <location>
        <begin position="278"/>
        <end position="319"/>
    </location>
</feature>
<keyword evidence="8" id="KW-0812">Transmembrane</keyword>
<proteinExistence type="predicted"/>
<evidence type="ECO:0000256" key="1">
    <source>
        <dbReference type="ARBA" id="ARBA00004604"/>
    </source>
</evidence>
<evidence type="ECO:0000313" key="10">
    <source>
        <dbReference type="EMBL" id="GMG23742.1"/>
    </source>
</evidence>
<keyword evidence="2 6" id="KW-0853">WD repeat</keyword>
<evidence type="ECO:0000259" key="9">
    <source>
        <dbReference type="Pfam" id="PF08625"/>
    </source>
</evidence>
<dbReference type="EMBL" id="BSYA01000007">
    <property type="protein sequence ID" value="GMG23742.1"/>
    <property type="molecule type" value="Genomic_DNA"/>
</dbReference>
<evidence type="ECO:0000256" key="8">
    <source>
        <dbReference type="SAM" id="Phobius"/>
    </source>
</evidence>
<comment type="subcellular location">
    <subcellularLocation>
        <location evidence="1">Nucleus</location>
        <location evidence="1">Nucleolus</location>
    </subcellularLocation>
</comment>
<dbReference type="Pfam" id="PF00400">
    <property type="entry name" value="WD40"/>
    <property type="match status" value="7"/>
</dbReference>
<dbReference type="GO" id="GO:0000472">
    <property type="term" value="P:endonucleolytic cleavage to generate mature 5'-end of SSU-rRNA from (SSU-rRNA, 5.8S rRNA, LSU-rRNA)"/>
    <property type="evidence" value="ECO:0007669"/>
    <property type="project" value="TreeGrafter"/>
</dbReference>
<dbReference type="Gene3D" id="2.130.10.10">
    <property type="entry name" value="YVTN repeat-like/Quinoprotein amine dehydrogenase"/>
    <property type="match status" value="6"/>
</dbReference>
<dbReference type="InterPro" id="IPR015943">
    <property type="entry name" value="WD40/YVTN_repeat-like_dom_sf"/>
</dbReference>
<dbReference type="InterPro" id="IPR019775">
    <property type="entry name" value="WD40_repeat_CS"/>
</dbReference>
<dbReference type="InterPro" id="IPR020472">
    <property type="entry name" value="WD40_PAC1"/>
</dbReference>
<dbReference type="AlphaFoldDB" id="A0AAN4Y847"/>
<dbReference type="Pfam" id="PF08625">
    <property type="entry name" value="Utp13"/>
    <property type="match status" value="1"/>
</dbReference>
<sequence length="1029" mass="111606">MSKAVVKTTFEASRTLRPIYTGGSTALDASGRLLVACVGEDALIIDLETGDQLASLEGVSLFPICSCAVLSQVSDQNYRMERLSPVWRVSCSVFILALFLLHLNSFRWSISNRIIVTPSASHVVVCSRSMSMRIYSLTPFEDSSRTLDAKLVRSLKPHTAPVVTTAIDQTSTLLATGASDGSIKVWDIRGGYVTHTFHGHAGVISALCFFQVSFQDSESKSSSKKGKSKRKSDDSDEDEDMEDVAPVASIGGFRLASGSEEGKVRVWDLNKRKSIASLDSHVSVVRSLSYSPAENALLSAGRDKTVIVWDVRTFKTRRIIPVLESVEAATFVADSGLALVGGENGVLRVWDCNRGGEVTQEQEAAAEFEAIVAIQYTPGMPFAMTVHADQTLRLHSLDSLSDFKPGSSLDPLPIIRRISGNDDDIIDLAYVGPDRSMLALATNTESVRLISVGRSVDRPSNKEEDYFGADIAHLEGHDDIVICIDVDWSGHWLATGAKDNTARLWRLDPKTSSYTCFAAMTGHAESLGAISFPRVPPPANTPARNDPLNHPPQFLLTGSQDRTIKRWDTGKLAPLSSSKPHNPKAAFTRKAHDKDINALDINPTSTLFASASQDRTVKIWSVEEGSVVGILRGHKRGVWSARFSPNGTPTISSSAQGSTNRGLIVTGSGDKTVKLWSLSDYSCLLTFEGHTNSVLKVLWLPPSDLSTKKDDDEDDDDEATPAQKNATQARPLVASAAADGLVKIWSPYTGELETTLDNHTDRVWALASPTPSGSRADVLSSNTHNISSPYAIASGSADSTVTFWTDTTSATYTATVSANAARIEQDQKLENYIRAGAYREAITLALQLNHPGRLLSLFTAAVDAADDPSSTDAERSERANSLTGNPSIDEVLQTLDSNNLRTLLLRLRDWNTNARNSRVAQRILFALFRSYPASTFIELATASMANRRSDSRTAAGMKDILQALSAYTERHYRRIEELTDESYLVEWVLGEMDGGVGLGGLGISGTRDVIDSATDDVPEHEKDTIMLGA</sequence>
<feature type="repeat" description="WD" evidence="6">
    <location>
        <begin position="155"/>
        <end position="196"/>
    </location>
</feature>
<evidence type="ECO:0000313" key="11">
    <source>
        <dbReference type="Proteomes" id="UP001165205"/>
    </source>
</evidence>
<dbReference type="SMART" id="SM00320">
    <property type="entry name" value="WD40"/>
    <property type="match status" value="12"/>
</dbReference>
<dbReference type="PANTHER" id="PTHR19854:SF15">
    <property type="entry name" value="TRANSDUCIN BETA-LIKE PROTEIN 3"/>
    <property type="match status" value="1"/>
</dbReference>
<keyword evidence="8" id="KW-0472">Membrane</keyword>
<feature type="domain" description="U3 small nucleolar RNA-associated protein 13 C-terminal" evidence="9">
    <location>
        <begin position="826"/>
        <end position="992"/>
    </location>
</feature>
<evidence type="ECO:0000256" key="7">
    <source>
        <dbReference type="SAM" id="MobiDB-lite"/>
    </source>
</evidence>
<dbReference type="SUPFAM" id="SSF50978">
    <property type="entry name" value="WD40 repeat-like"/>
    <property type="match status" value="2"/>
</dbReference>
<organism evidence="10 11">
    <name type="scientific">Aspergillus oryzae</name>
    <name type="common">Yellow koji mold</name>
    <dbReference type="NCBI Taxonomy" id="5062"/>
    <lineage>
        <taxon>Eukaryota</taxon>
        <taxon>Fungi</taxon>
        <taxon>Dikarya</taxon>
        <taxon>Ascomycota</taxon>
        <taxon>Pezizomycotina</taxon>
        <taxon>Eurotiomycetes</taxon>
        <taxon>Eurotiomycetidae</taxon>
        <taxon>Eurotiales</taxon>
        <taxon>Aspergillaceae</taxon>
        <taxon>Aspergillus</taxon>
        <taxon>Aspergillus subgen. Circumdati</taxon>
    </lineage>
</organism>
<dbReference type="GO" id="GO:0032040">
    <property type="term" value="C:small-subunit processome"/>
    <property type="evidence" value="ECO:0007669"/>
    <property type="project" value="InterPro"/>
</dbReference>
<dbReference type="FunFam" id="2.130.10.10:FF:002180">
    <property type="entry name" value="Small nucleolar ribonucleoprotein complex subunit, putative (AFU_orthologue AFUA_4G07540)"/>
    <property type="match status" value="1"/>
</dbReference>
<accession>A0AAN4Y847</accession>